<evidence type="ECO:0000313" key="2">
    <source>
        <dbReference type="EMBL" id="JAE02374.1"/>
    </source>
</evidence>
<dbReference type="EMBL" id="GBRH01195522">
    <property type="protein sequence ID" value="JAE02374.1"/>
    <property type="molecule type" value="Transcribed_RNA"/>
</dbReference>
<feature type="region of interest" description="Disordered" evidence="1">
    <location>
        <begin position="1"/>
        <end position="36"/>
    </location>
</feature>
<accession>A0A0A9ETN6</accession>
<proteinExistence type="predicted"/>
<name>A0A0A9ETN6_ARUDO</name>
<reference evidence="2" key="2">
    <citation type="journal article" date="2015" name="Data Brief">
        <title>Shoot transcriptome of the giant reed, Arundo donax.</title>
        <authorList>
            <person name="Barrero R.A."/>
            <person name="Guerrero F.D."/>
            <person name="Moolhuijzen P."/>
            <person name="Goolsby J.A."/>
            <person name="Tidwell J."/>
            <person name="Bellgard S.E."/>
            <person name="Bellgard M.I."/>
        </authorList>
    </citation>
    <scope>NUCLEOTIDE SEQUENCE</scope>
    <source>
        <tissue evidence="2">Shoot tissue taken approximately 20 cm above the soil surface</tissue>
    </source>
</reference>
<sequence>MHRQEYTHRSPLTTSNLPGPMPISTGHRSGEPKSRTSVNFFYGC</sequence>
<organism evidence="2">
    <name type="scientific">Arundo donax</name>
    <name type="common">Giant reed</name>
    <name type="synonym">Donax arundinaceus</name>
    <dbReference type="NCBI Taxonomy" id="35708"/>
    <lineage>
        <taxon>Eukaryota</taxon>
        <taxon>Viridiplantae</taxon>
        <taxon>Streptophyta</taxon>
        <taxon>Embryophyta</taxon>
        <taxon>Tracheophyta</taxon>
        <taxon>Spermatophyta</taxon>
        <taxon>Magnoliopsida</taxon>
        <taxon>Liliopsida</taxon>
        <taxon>Poales</taxon>
        <taxon>Poaceae</taxon>
        <taxon>PACMAD clade</taxon>
        <taxon>Arundinoideae</taxon>
        <taxon>Arundineae</taxon>
        <taxon>Arundo</taxon>
    </lineage>
</organism>
<dbReference type="AlphaFoldDB" id="A0A0A9ETN6"/>
<evidence type="ECO:0000256" key="1">
    <source>
        <dbReference type="SAM" id="MobiDB-lite"/>
    </source>
</evidence>
<protein>
    <submittedName>
        <fullName evidence="2">Uncharacterized protein</fullName>
    </submittedName>
</protein>
<reference evidence="2" key="1">
    <citation type="submission" date="2014-09" db="EMBL/GenBank/DDBJ databases">
        <authorList>
            <person name="Magalhaes I.L.F."/>
            <person name="Oliveira U."/>
            <person name="Santos F.R."/>
            <person name="Vidigal T.H.D.A."/>
            <person name="Brescovit A.D."/>
            <person name="Santos A.J."/>
        </authorList>
    </citation>
    <scope>NUCLEOTIDE SEQUENCE</scope>
    <source>
        <tissue evidence="2">Shoot tissue taken approximately 20 cm above the soil surface</tissue>
    </source>
</reference>